<dbReference type="SUPFAM" id="SSF55729">
    <property type="entry name" value="Acyl-CoA N-acyltransferases (Nat)"/>
    <property type="match status" value="2"/>
</dbReference>
<evidence type="ECO:0000259" key="4">
    <source>
        <dbReference type="PROSITE" id="PS51186"/>
    </source>
</evidence>
<dbReference type="Gene3D" id="3.40.630.30">
    <property type="match status" value="2"/>
</dbReference>
<gene>
    <name evidence="5" type="ORF">MU516_04070</name>
</gene>
<proteinExistence type="inferred from homology"/>
<comment type="similarity">
    <text evidence="3">Belongs to the acetyltransferase family. RimJ subfamily.</text>
</comment>
<dbReference type="InterPro" id="IPR051531">
    <property type="entry name" value="N-acetyltransferase"/>
</dbReference>
<evidence type="ECO:0000313" key="6">
    <source>
        <dbReference type="Proteomes" id="UP001320702"/>
    </source>
</evidence>
<evidence type="ECO:0000256" key="3">
    <source>
        <dbReference type="ARBA" id="ARBA00038502"/>
    </source>
</evidence>
<organism evidence="5 6">
    <name type="scientific">Paracoccus maritimus</name>
    <dbReference type="NCBI Taxonomy" id="2933292"/>
    <lineage>
        <taxon>Bacteria</taxon>
        <taxon>Pseudomonadati</taxon>
        <taxon>Pseudomonadota</taxon>
        <taxon>Alphaproteobacteria</taxon>
        <taxon>Rhodobacterales</taxon>
        <taxon>Paracoccaceae</taxon>
        <taxon>Paracoccus</taxon>
    </lineage>
</organism>
<reference evidence="5 6" key="1">
    <citation type="submission" date="2022-04" db="EMBL/GenBank/DDBJ databases">
        <title>Paracoccus sp. YLB-12 draft genome sequence.</title>
        <authorList>
            <person name="Yu L."/>
        </authorList>
    </citation>
    <scope>NUCLEOTIDE SEQUENCE [LARGE SCALE GENOMIC DNA]</scope>
    <source>
        <strain evidence="5 6">YLB-12</strain>
    </source>
</reference>
<evidence type="ECO:0000256" key="2">
    <source>
        <dbReference type="ARBA" id="ARBA00023315"/>
    </source>
</evidence>
<dbReference type="InterPro" id="IPR016181">
    <property type="entry name" value="Acyl_CoA_acyltransferase"/>
</dbReference>
<dbReference type="InterPro" id="IPR000182">
    <property type="entry name" value="GNAT_dom"/>
</dbReference>
<dbReference type="Pfam" id="PF13302">
    <property type="entry name" value="Acetyltransf_3"/>
    <property type="match status" value="2"/>
</dbReference>
<feature type="domain" description="N-acetyltransferase" evidence="4">
    <location>
        <begin position="166"/>
        <end position="322"/>
    </location>
</feature>
<name>A0ABT2K864_9RHOB</name>
<dbReference type="PANTHER" id="PTHR43792:SF8">
    <property type="entry name" value="[RIBOSOMAL PROTEIN US5]-ALANINE N-ACETYLTRANSFERASE"/>
    <property type="match status" value="1"/>
</dbReference>
<dbReference type="EMBL" id="JANAVZ010000002">
    <property type="protein sequence ID" value="MCT4332045.1"/>
    <property type="molecule type" value="Genomic_DNA"/>
</dbReference>
<sequence length="325" mass="36242">MRVTLGRLRPEDAPQIAGVLNDWDMARWLTALPWPYGLPEAEAFIDSTGPDEMAIRAGNRLAGVIRLTENLGYWVAPGFQGRGIALRAAVLGLTRWFAAGHDGIDARHLVGNHRSARLLARLGFRETGEGESWSVPVGRMMPTVTLHLSRADFAARHGISLTTARLVIDAFRPADLEPLHRITTQPDVARMLLRFRPGMSLDEMATIFDDQSLLPPMRLTVRHRDRVAGSIGISAGDPPRIFYWLDPTLAGQGLGQEMVGAFLDEIQDRFDPPQLLADVFMDNMASRRLLKNLGFQRVEDGMLKSCGRDEAAPAALYRWDWRSRL</sequence>
<evidence type="ECO:0000313" key="5">
    <source>
        <dbReference type="EMBL" id="MCT4332045.1"/>
    </source>
</evidence>
<dbReference type="RefSeq" id="WP_260275912.1">
    <property type="nucleotide sequence ID" value="NZ_JANAVZ010000002.1"/>
</dbReference>
<keyword evidence="6" id="KW-1185">Reference proteome</keyword>
<accession>A0ABT2K864</accession>
<feature type="domain" description="N-acetyltransferase" evidence="4">
    <location>
        <begin position="3"/>
        <end position="142"/>
    </location>
</feature>
<dbReference type="PROSITE" id="PS51186">
    <property type="entry name" value="GNAT"/>
    <property type="match status" value="2"/>
</dbReference>
<protein>
    <submittedName>
        <fullName evidence="5">GNAT family N-acetyltransferase</fullName>
    </submittedName>
</protein>
<dbReference type="Proteomes" id="UP001320702">
    <property type="component" value="Unassembled WGS sequence"/>
</dbReference>
<keyword evidence="2" id="KW-0012">Acyltransferase</keyword>
<evidence type="ECO:0000256" key="1">
    <source>
        <dbReference type="ARBA" id="ARBA00022679"/>
    </source>
</evidence>
<dbReference type="PANTHER" id="PTHR43792">
    <property type="entry name" value="GNAT FAMILY, PUTATIVE (AFU_ORTHOLOGUE AFUA_3G00765)-RELATED-RELATED"/>
    <property type="match status" value="1"/>
</dbReference>
<keyword evidence="1" id="KW-0808">Transferase</keyword>
<comment type="caution">
    <text evidence="5">The sequence shown here is derived from an EMBL/GenBank/DDBJ whole genome shotgun (WGS) entry which is preliminary data.</text>
</comment>